<dbReference type="InterPro" id="IPR016024">
    <property type="entry name" value="ARM-type_fold"/>
</dbReference>
<reference evidence="4" key="1">
    <citation type="submission" date="2021-02" db="EMBL/GenBank/DDBJ databases">
        <authorList>
            <person name="Nowell W R."/>
        </authorList>
    </citation>
    <scope>NUCLEOTIDE SEQUENCE</scope>
</reference>
<dbReference type="GO" id="GO:0030897">
    <property type="term" value="C:HOPS complex"/>
    <property type="evidence" value="ECO:0007669"/>
    <property type="project" value="TreeGrafter"/>
</dbReference>
<dbReference type="InterPro" id="IPR000547">
    <property type="entry name" value="Clathrin_H-chain/VPS_repeat"/>
</dbReference>
<keyword evidence="5" id="KW-1185">Reference proteome</keyword>
<dbReference type="PANTHER" id="PTHR12616">
    <property type="entry name" value="VACUOLAR PROTEIN SORTING VPS41"/>
    <property type="match status" value="1"/>
</dbReference>
<keyword evidence="2" id="KW-0653">Protein transport</keyword>
<evidence type="ECO:0000256" key="2">
    <source>
        <dbReference type="ARBA" id="ARBA00022927"/>
    </source>
</evidence>
<gene>
    <name evidence="4" type="ORF">UJA718_LOCUS35008</name>
</gene>
<evidence type="ECO:0000256" key="3">
    <source>
        <dbReference type="PROSITE-ProRule" id="PRU01006"/>
    </source>
</evidence>
<accession>A0A821H202</accession>
<dbReference type="GO" id="GO:0016236">
    <property type="term" value="P:macroautophagy"/>
    <property type="evidence" value="ECO:0007669"/>
    <property type="project" value="TreeGrafter"/>
</dbReference>
<dbReference type="Pfam" id="PF23556">
    <property type="entry name" value="TPR_Vps41"/>
    <property type="match status" value="1"/>
</dbReference>
<feature type="repeat" description="CHCR" evidence="3">
    <location>
        <begin position="7"/>
        <end position="157"/>
    </location>
</feature>
<evidence type="ECO:0000313" key="5">
    <source>
        <dbReference type="Proteomes" id="UP000663873"/>
    </source>
</evidence>
<dbReference type="InterPro" id="IPR011990">
    <property type="entry name" value="TPR-like_helical_dom_sf"/>
</dbReference>
<name>A0A821H202_9BILA</name>
<proteinExistence type="predicted"/>
<sequence length="157" mass="18045">MGNAQAFQLIERKNLHAEILPYIEKLMSINRKTTLDMLINHMDKLPYLDGVFSKNPNDSRDFHTAQVSLYADYEPEKLLGFLRKAGNYNLQEALATCEIKNLYRETVFLYGRAGNGPVALQIILEQLHDIEEAIKFCRETGSEQLWTRLIEQSVGKP</sequence>
<dbReference type="InterPro" id="IPR045111">
    <property type="entry name" value="Vps41/Vps8"/>
</dbReference>
<dbReference type="GO" id="GO:0009267">
    <property type="term" value="P:cellular response to starvation"/>
    <property type="evidence" value="ECO:0007669"/>
    <property type="project" value="TreeGrafter"/>
</dbReference>
<keyword evidence="1" id="KW-0813">Transport</keyword>
<comment type="caution">
    <text evidence="4">The sequence shown here is derived from an EMBL/GenBank/DDBJ whole genome shotgun (WGS) entry which is preliminary data.</text>
</comment>
<dbReference type="GO" id="GO:0006623">
    <property type="term" value="P:protein targeting to vacuole"/>
    <property type="evidence" value="ECO:0007669"/>
    <property type="project" value="InterPro"/>
</dbReference>
<dbReference type="GO" id="GO:0034058">
    <property type="term" value="P:endosomal vesicle fusion"/>
    <property type="evidence" value="ECO:0007669"/>
    <property type="project" value="TreeGrafter"/>
</dbReference>
<dbReference type="SMART" id="SM00299">
    <property type="entry name" value="CLH"/>
    <property type="match status" value="1"/>
</dbReference>
<organism evidence="4 5">
    <name type="scientific">Rotaria socialis</name>
    <dbReference type="NCBI Taxonomy" id="392032"/>
    <lineage>
        <taxon>Eukaryota</taxon>
        <taxon>Metazoa</taxon>
        <taxon>Spiralia</taxon>
        <taxon>Gnathifera</taxon>
        <taxon>Rotifera</taxon>
        <taxon>Eurotatoria</taxon>
        <taxon>Bdelloidea</taxon>
        <taxon>Philodinida</taxon>
        <taxon>Philodinidae</taxon>
        <taxon>Rotaria</taxon>
    </lineage>
</organism>
<evidence type="ECO:0000256" key="1">
    <source>
        <dbReference type="ARBA" id="ARBA00022448"/>
    </source>
</evidence>
<dbReference type="SUPFAM" id="SSF48371">
    <property type="entry name" value="ARM repeat"/>
    <property type="match status" value="1"/>
</dbReference>
<dbReference type="Proteomes" id="UP000663873">
    <property type="component" value="Unassembled WGS sequence"/>
</dbReference>
<dbReference type="Gene3D" id="1.25.40.10">
    <property type="entry name" value="Tetratricopeptide repeat domain"/>
    <property type="match status" value="1"/>
</dbReference>
<dbReference type="PANTHER" id="PTHR12616:SF1">
    <property type="entry name" value="VACUOLAR PROTEIN SORTING-ASSOCIATED PROTEIN 41 HOMOLOG"/>
    <property type="match status" value="1"/>
</dbReference>
<dbReference type="GO" id="GO:0005770">
    <property type="term" value="C:late endosome"/>
    <property type="evidence" value="ECO:0007669"/>
    <property type="project" value="TreeGrafter"/>
</dbReference>
<protein>
    <submittedName>
        <fullName evidence="4">Uncharacterized protein</fullName>
    </submittedName>
</protein>
<dbReference type="EMBL" id="CAJOBP010032291">
    <property type="protein sequence ID" value="CAF4676328.1"/>
    <property type="molecule type" value="Genomic_DNA"/>
</dbReference>
<dbReference type="PROSITE" id="PS50236">
    <property type="entry name" value="CHCR"/>
    <property type="match status" value="1"/>
</dbReference>
<feature type="non-terminal residue" evidence="4">
    <location>
        <position position="1"/>
    </location>
</feature>
<dbReference type="AlphaFoldDB" id="A0A821H202"/>
<evidence type="ECO:0000313" key="4">
    <source>
        <dbReference type="EMBL" id="CAF4676328.1"/>
    </source>
</evidence>